<dbReference type="Proteomes" id="UP000660611">
    <property type="component" value="Unassembled WGS sequence"/>
</dbReference>
<dbReference type="Pfam" id="PF12729">
    <property type="entry name" value="4HB_MCP_1"/>
    <property type="match status" value="1"/>
</dbReference>
<dbReference type="SMART" id="SM00304">
    <property type="entry name" value="HAMP"/>
    <property type="match status" value="1"/>
</dbReference>
<dbReference type="Gene3D" id="1.10.287.950">
    <property type="entry name" value="Methyl-accepting chemotaxis protein"/>
    <property type="match status" value="1"/>
</dbReference>
<proteinExistence type="inferred from homology"/>
<evidence type="ECO:0000313" key="10">
    <source>
        <dbReference type="Proteomes" id="UP000660611"/>
    </source>
</evidence>
<dbReference type="InterPro" id="IPR004089">
    <property type="entry name" value="MCPsignal_dom"/>
</dbReference>
<protein>
    <submittedName>
        <fullName evidence="9">Chemotaxis protein</fullName>
    </submittedName>
</protein>
<evidence type="ECO:0000256" key="2">
    <source>
        <dbReference type="ARBA" id="ARBA00022989"/>
    </source>
</evidence>
<name>A0A919PWL3_9ACTN</name>
<dbReference type="CDD" id="cd06225">
    <property type="entry name" value="HAMP"/>
    <property type="match status" value="1"/>
</dbReference>
<dbReference type="InterPro" id="IPR024478">
    <property type="entry name" value="HlyB_4HB_MCP"/>
</dbReference>
<evidence type="ECO:0000256" key="1">
    <source>
        <dbReference type="ARBA" id="ARBA00022692"/>
    </source>
</evidence>
<dbReference type="SUPFAM" id="SSF58104">
    <property type="entry name" value="Methyl-accepting chemotaxis protein (MCP) signaling domain"/>
    <property type="match status" value="1"/>
</dbReference>
<evidence type="ECO:0000256" key="5">
    <source>
        <dbReference type="PROSITE-ProRule" id="PRU00284"/>
    </source>
</evidence>
<sequence length="528" mass="53995">MTGWLANRAVRTKVLLVVAILGVVALAGSGVATMRLHELRTEAEALYVRGLLPVAELSEVRDDVAAVRVAVLHHALTRDAAQQDAHEQEVVAASAKFAANLAAYRAASGVPALADELGAVFGRYRTAVDTQLLPASRTGNLGEVERISDDVTGPLATQAADLVRRIGAADQTAAEHRRDRVRAAYTDALRWTWSLLGAGLALAVLFALLVAAQLVRAVSRVAHVVAGIAVGDLTRVADVPGRDELGTMATALNTATGRLRDSMHAVGASSTALAGAAQELSTVSNQIAASAEQGSAQATVVSRSAEEVSSNVQTVAAGTEQMGAAIAEIARSAADAARVAGGGVLTAQSASETIRKLGRSSGEITTVLKAITAIAEQTNLLALNATIEAARAGDAGKGFAVVAGEVKDLAQETAKATGDISARIEAIQQDAAAAVAAVTEIAAVIDETNQYATTIAAAVEEQSATTNEMTRNVAGAASGANEIASNISGVAQSSQVTNDGVARARTSADDLARMSADLQRIVSHFQLV</sequence>
<dbReference type="InterPro" id="IPR004090">
    <property type="entry name" value="Chemotax_Me-accpt_rcpt"/>
</dbReference>
<evidence type="ECO:0000256" key="3">
    <source>
        <dbReference type="ARBA" id="ARBA00023224"/>
    </source>
</evidence>
<dbReference type="AlphaFoldDB" id="A0A919PWL3"/>
<keyword evidence="6" id="KW-0472">Membrane</keyword>
<feature type="domain" description="HAMP" evidence="8">
    <location>
        <begin position="212"/>
        <end position="264"/>
    </location>
</feature>
<dbReference type="PANTHER" id="PTHR32089">
    <property type="entry name" value="METHYL-ACCEPTING CHEMOTAXIS PROTEIN MCPB"/>
    <property type="match status" value="1"/>
</dbReference>
<dbReference type="GO" id="GO:0016020">
    <property type="term" value="C:membrane"/>
    <property type="evidence" value="ECO:0007669"/>
    <property type="project" value="InterPro"/>
</dbReference>
<gene>
    <name evidence="9" type="ORF">Dsi01nite_077560</name>
</gene>
<accession>A0A919PWL3</accession>
<evidence type="ECO:0000256" key="4">
    <source>
        <dbReference type="ARBA" id="ARBA00029447"/>
    </source>
</evidence>
<dbReference type="EMBL" id="BONQ01000125">
    <property type="protein sequence ID" value="GIG49715.1"/>
    <property type="molecule type" value="Genomic_DNA"/>
</dbReference>
<dbReference type="GO" id="GO:0006935">
    <property type="term" value="P:chemotaxis"/>
    <property type="evidence" value="ECO:0007669"/>
    <property type="project" value="InterPro"/>
</dbReference>
<dbReference type="PROSITE" id="PS50111">
    <property type="entry name" value="CHEMOTAXIS_TRANSDUC_2"/>
    <property type="match status" value="1"/>
</dbReference>
<dbReference type="GO" id="GO:0007165">
    <property type="term" value="P:signal transduction"/>
    <property type="evidence" value="ECO:0007669"/>
    <property type="project" value="UniProtKB-KW"/>
</dbReference>
<keyword evidence="3 5" id="KW-0807">Transducer</keyword>
<dbReference type="InterPro" id="IPR003660">
    <property type="entry name" value="HAMP_dom"/>
</dbReference>
<dbReference type="PRINTS" id="PR00260">
    <property type="entry name" value="CHEMTRNSDUCR"/>
</dbReference>
<keyword evidence="1 6" id="KW-0812">Transmembrane</keyword>
<comment type="caution">
    <text evidence="9">The sequence shown here is derived from an EMBL/GenBank/DDBJ whole genome shotgun (WGS) entry which is preliminary data.</text>
</comment>
<dbReference type="PANTHER" id="PTHR32089:SF112">
    <property type="entry name" value="LYSOZYME-LIKE PROTEIN-RELATED"/>
    <property type="match status" value="1"/>
</dbReference>
<organism evidence="9 10">
    <name type="scientific">Dactylosporangium siamense</name>
    <dbReference type="NCBI Taxonomy" id="685454"/>
    <lineage>
        <taxon>Bacteria</taxon>
        <taxon>Bacillati</taxon>
        <taxon>Actinomycetota</taxon>
        <taxon>Actinomycetes</taxon>
        <taxon>Micromonosporales</taxon>
        <taxon>Micromonosporaceae</taxon>
        <taxon>Dactylosporangium</taxon>
    </lineage>
</organism>
<dbReference type="Pfam" id="PF00015">
    <property type="entry name" value="MCPsignal"/>
    <property type="match status" value="1"/>
</dbReference>
<dbReference type="SMART" id="SM00283">
    <property type="entry name" value="MA"/>
    <property type="match status" value="1"/>
</dbReference>
<feature type="transmembrane region" description="Helical" evidence="6">
    <location>
        <begin position="191"/>
        <end position="212"/>
    </location>
</feature>
<evidence type="ECO:0000259" key="8">
    <source>
        <dbReference type="PROSITE" id="PS50885"/>
    </source>
</evidence>
<evidence type="ECO:0000259" key="7">
    <source>
        <dbReference type="PROSITE" id="PS50111"/>
    </source>
</evidence>
<keyword evidence="10" id="KW-1185">Reference proteome</keyword>
<dbReference type="Pfam" id="PF00672">
    <property type="entry name" value="HAMP"/>
    <property type="match status" value="1"/>
</dbReference>
<feature type="domain" description="Methyl-accepting transducer" evidence="7">
    <location>
        <begin position="276"/>
        <end position="502"/>
    </location>
</feature>
<keyword evidence="2 6" id="KW-1133">Transmembrane helix</keyword>
<evidence type="ECO:0000256" key="6">
    <source>
        <dbReference type="SAM" id="Phobius"/>
    </source>
</evidence>
<dbReference type="PROSITE" id="PS50885">
    <property type="entry name" value="HAMP"/>
    <property type="match status" value="1"/>
</dbReference>
<comment type="similarity">
    <text evidence="4">Belongs to the methyl-accepting chemotaxis (MCP) protein family.</text>
</comment>
<reference evidence="9" key="1">
    <citation type="submission" date="2021-01" db="EMBL/GenBank/DDBJ databases">
        <title>Whole genome shotgun sequence of Dactylosporangium siamense NBRC 106093.</title>
        <authorList>
            <person name="Komaki H."/>
            <person name="Tamura T."/>
        </authorList>
    </citation>
    <scope>NUCLEOTIDE SEQUENCE</scope>
    <source>
        <strain evidence="9">NBRC 106093</strain>
    </source>
</reference>
<dbReference type="GO" id="GO:0004888">
    <property type="term" value="F:transmembrane signaling receptor activity"/>
    <property type="evidence" value="ECO:0007669"/>
    <property type="project" value="InterPro"/>
</dbReference>
<dbReference type="RefSeq" id="WP_203851385.1">
    <property type="nucleotide sequence ID" value="NZ_BAAAVW010000008.1"/>
</dbReference>
<evidence type="ECO:0000313" key="9">
    <source>
        <dbReference type="EMBL" id="GIG49715.1"/>
    </source>
</evidence>